<evidence type="ECO:0000313" key="3">
    <source>
        <dbReference type="Proteomes" id="UP000271624"/>
    </source>
</evidence>
<dbReference type="Proteomes" id="UP000271624">
    <property type="component" value="Unassembled WGS sequence"/>
</dbReference>
<reference evidence="2" key="1">
    <citation type="submission" date="2018-12" db="EMBL/GenBank/DDBJ databases">
        <authorList>
            <person name="Will S."/>
            <person name="Neumann-Schaal M."/>
            <person name="Henke P."/>
        </authorList>
    </citation>
    <scope>NUCLEOTIDE SEQUENCE</scope>
    <source>
        <strain evidence="2">PCC 7102</strain>
    </source>
</reference>
<proteinExistence type="predicted"/>
<keyword evidence="3" id="KW-1185">Reference proteome</keyword>
<name>A0A433VMG4_9CYAN</name>
<dbReference type="EMBL" id="RSCL01000005">
    <property type="protein sequence ID" value="RUT07271.1"/>
    <property type="molecule type" value="Genomic_DNA"/>
</dbReference>
<evidence type="ECO:0000313" key="2">
    <source>
        <dbReference type="EMBL" id="RUT07271.1"/>
    </source>
</evidence>
<protein>
    <submittedName>
        <fullName evidence="2">Uncharacterized protein</fullName>
    </submittedName>
</protein>
<organism evidence="2 3">
    <name type="scientific">Dulcicalothrix desertica PCC 7102</name>
    <dbReference type="NCBI Taxonomy" id="232991"/>
    <lineage>
        <taxon>Bacteria</taxon>
        <taxon>Bacillati</taxon>
        <taxon>Cyanobacteriota</taxon>
        <taxon>Cyanophyceae</taxon>
        <taxon>Nostocales</taxon>
        <taxon>Calotrichaceae</taxon>
        <taxon>Dulcicalothrix</taxon>
    </lineage>
</organism>
<evidence type="ECO:0000256" key="1">
    <source>
        <dbReference type="SAM" id="MobiDB-lite"/>
    </source>
</evidence>
<reference evidence="2" key="2">
    <citation type="journal article" date="2019" name="Genome Biol. Evol.">
        <title>Day and night: Metabolic profiles and evolutionary relationships of six axenic non-marine cyanobacteria.</title>
        <authorList>
            <person name="Will S.E."/>
            <person name="Henke P."/>
            <person name="Boedeker C."/>
            <person name="Huang S."/>
            <person name="Brinkmann H."/>
            <person name="Rohde M."/>
            <person name="Jarek M."/>
            <person name="Friedl T."/>
            <person name="Seufert S."/>
            <person name="Schumacher M."/>
            <person name="Overmann J."/>
            <person name="Neumann-Schaal M."/>
            <person name="Petersen J."/>
        </authorList>
    </citation>
    <scope>NUCLEOTIDE SEQUENCE [LARGE SCALE GENOMIC DNA]</scope>
    <source>
        <strain evidence="2">PCC 7102</strain>
    </source>
</reference>
<gene>
    <name evidence="2" type="ORF">DSM106972_025320</name>
</gene>
<dbReference type="OrthoDB" id="487193at2"/>
<comment type="caution">
    <text evidence="2">The sequence shown here is derived from an EMBL/GenBank/DDBJ whole genome shotgun (WGS) entry which is preliminary data.</text>
</comment>
<dbReference type="AlphaFoldDB" id="A0A433VMG4"/>
<feature type="region of interest" description="Disordered" evidence="1">
    <location>
        <begin position="1"/>
        <end position="24"/>
    </location>
</feature>
<sequence length="676" mass="77658">MVRRGYREPNPFNPSGNIFPKLPNPPPLPGNPVTRFEFNQTEELFDDIVSASVDVKEDKCNIIVNVSAYSSMHAYSPQLTYIYRKPECDLPPPKQPLPIYEYETPAFVPLSCDVFGVMLIFTKYYLSYEDGVGHRFSGGINCLARDERKITLLKFDYSLFEKGLEPLGTIDIDGNDIEYYYYVEIYIDLLYRRNTEWMTSFRIGSAGDYERLGDIHKANGWDVSDDWQNKPNAIWTYEAKVTRKCYYGSLGRLIAFFDDNFKIGVDNYVPFIKIIGQGESDTIRRDNKNYQRVNKDTTSTYTRVEPLNSEQMKILSEYGDRSLKLTDKGSDIYGNYFIYEGSYLRIDALETSFECKPFNMPDADRPPYKYQPPPPPPMTCNCCPNIQNNDALLRLILKRIGIPEPVVIFDEDMDRSGDQKATKLPMTLFEGSKLNVERTEITNRLIGIENYPIKAPRSIIEDYKTIFPQDIVSLFEFAYENPEIELKSLTEFLNWQVEQESATMGQWYQLIEYETKDKDGQIKKERVELVNVAETLKEIIILLGGVNKNLTFLDDLLIRNITETIGAKTNAIRAAYIAEDIQDYLDYPTTEKSVSVPISVSLPDKNLSLAENEDLKRFLKMSVGKITYQDWSGKQSLHDLLLDLLQAASTIRGAMSESGEELAHYFQFEDGVSIDE</sequence>
<dbReference type="RefSeq" id="WP_127081094.1">
    <property type="nucleotide sequence ID" value="NZ_RSCL01000005.1"/>
</dbReference>
<accession>A0A433VMG4</accession>